<feature type="domain" description="N-acetyltransferase" evidence="3">
    <location>
        <begin position="8"/>
        <end position="164"/>
    </location>
</feature>
<dbReference type="InterPro" id="IPR019432">
    <property type="entry name" value="Acyltransferase_MbtK/IucB-like"/>
</dbReference>
<dbReference type="EMBL" id="JBFNQD010000001">
    <property type="protein sequence ID" value="MEW9305291.1"/>
    <property type="molecule type" value="Genomic_DNA"/>
</dbReference>
<evidence type="ECO:0000313" key="5">
    <source>
        <dbReference type="Proteomes" id="UP001555786"/>
    </source>
</evidence>
<name>A0ABV3PI39_9HYPH</name>
<dbReference type="Proteomes" id="UP001555786">
    <property type="component" value="Unassembled WGS sequence"/>
</dbReference>
<dbReference type="GO" id="GO:0016746">
    <property type="term" value="F:acyltransferase activity"/>
    <property type="evidence" value="ECO:0007669"/>
    <property type="project" value="UniProtKB-KW"/>
</dbReference>
<dbReference type="PANTHER" id="PTHR31438:SF1">
    <property type="entry name" value="LYSINE N-ACYLTRANSFERASE C17G9.06C-RELATED"/>
    <property type="match status" value="1"/>
</dbReference>
<sequence>MGLNGGPYRFRPAAVGDLPLLAAWLREPEVACWWQDADKQLELLREDLADPRMVMRIVSFEARPFAYVQDYEVHAWEQPHLAAFPVGTRGIDTFIGDPAMLGRGHGPAYLRLLAQHLQAEGAPMVVVDPDPANRRAQAAYAKAGFQARDLVATEDGPARLMVLV</sequence>
<dbReference type="SUPFAM" id="SSF55729">
    <property type="entry name" value="Acyl-CoA N-acyltransferases (Nat)"/>
    <property type="match status" value="1"/>
</dbReference>
<keyword evidence="5" id="KW-1185">Reference proteome</keyword>
<evidence type="ECO:0000256" key="1">
    <source>
        <dbReference type="ARBA" id="ARBA00004924"/>
    </source>
</evidence>
<reference evidence="4 5" key="1">
    <citation type="submission" date="2024-07" db="EMBL/GenBank/DDBJ databases">
        <title>Description of Labrys sedimenti sp. nov., isolated from a diclofenac-degrading enrichment culture.</title>
        <authorList>
            <person name="Tancsics A."/>
            <person name="Csepanyi A."/>
        </authorList>
    </citation>
    <scope>NUCLEOTIDE SEQUENCE [LARGE SCALE GENOMIC DNA]</scope>
    <source>
        <strain evidence="4 5">LMG 23578</strain>
    </source>
</reference>
<organism evidence="4 5">
    <name type="scientific">Labrys neptuniae</name>
    <dbReference type="NCBI Taxonomy" id="376174"/>
    <lineage>
        <taxon>Bacteria</taxon>
        <taxon>Pseudomonadati</taxon>
        <taxon>Pseudomonadota</taxon>
        <taxon>Alphaproteobacteria</taxon>
        <taxon>Hyphomicrobiales</taxon>
        <taxon>Xanthobacteraceae</taxon>
        <taxon>Labrys</taxon>
    </lineage>
</organism>
<dbReference type="SMART" id="SM01006">
    <property type="entry name" value="AlcB"/>
    <property type="match status" value="1"/>
</dbReference>
<gene>
    <name evidence="4" type="ORF">ABXS05_07075</name>
</gene>
<comment type="pathway">
    <text evidence="1">Siderophore biosynthesis.</text>
</comment>
<comment type="caution">
    <text evidence="4">The sequence shown here is derived from an EMBL/GenBank/DDBJ whole genome shotgun (WGS) entry which is preliminary data.</text>
</comment>
<accession>A0ABV3PI39</accession>
<dbReference type="InterPro" id="IPR000182">
    <property type="entry name" value="GNAT_dom"/>
</dbReference>
<evidence type="ECO:0000313" key="4">
    <source>
        <dbReference type="EMBL" id="MEW9305291.1"/>
    </source>
</evidence>
<keyword evidence="2" id="KW-0046">Antibiotic resistance</keyword>
<dbReference type="PANTHER" id="PTHR31438">
    <property type="entry name" value="LYSINE N-ACYLTRANSFERASE C17G9.06C-RELATED"/>
    <property type="match status" value="1"/>
</dbReference>
<dbReference type="PROSITE" id="PS51186">
    <property type="entry name" value="GNAT"/>
    <property type="match status" value="1"/>
</dbReference>
<dbReference type="Pfam" id="PF13523">
    <property type="entry name" value="Acetyltransf_8"/>
    <property type="match status" value="1"/>
</dbReference>
<evidence type="ECO:0000256" key="2">
    <source>
        <dbReference type="ARBA" id="ARBA00023251"/>
    </source>
</evidence>
<keyword evidence="4" id="KW-0012">Acyltransferase</keyword>
<proteinExistence type="predicted"/>
<keyword evidence="4" id="KW-0808">Transferase</keyword>
<dbReference type="RefSeq" id="WP_367623379.1">
    <property type="nucleotide sequence ID" value="NZ_JBFNQD010000001.1"/>
</dbReference>
<dbReference type="InterPro" id="IPR016181">
    <property type="entry name" value="Acyl_CoA_acyltransferase"/>
</dbReference>
<dbReference type="Gene3D" id="3.40.630.30">
    <property type="match status" value="1"/>
</dbReference>
<dbReference type="EC" id="2.3.1.-" evidence="4"/>
<protein>
    <submittedName>
        <fullName evidence="4">GNAT family N-acetyltransferase</fullName>
        <ecNumber evidence="4">2.3.1.-</ecNumber>
    </submittedName>
</protein>
<evidence type="ECO:0000259" key="3">
    <source>
        <dbReference type="PROSITE" id="PS51186"/>
    </source>
</evidence>